<dbReference type="PANTHER" id="PTHR10395">
    <property type="entry name" value="URICASE AND TRANSTHYRETIN-RELATED"/>
    <property type="match status" value="1"/>
</dbReference>
<proteinExistence type="inferred from homology"/>
<evidence type="ECO:0000256" key="3">
    <source>
        <dbReference type="ARBA" id="ARBA00009850"/>
    </source>
</evidence>
<dbReference type="GO" id="GO:0006144">
    <property type="term" value="P:purine nucleobase metabolic process"/>
    <property type="evidence" value="ECO:0007669"/>
    <property type="project" value="UniProtKB-KW"/>
</dbReference>
<dbReference type="Gene3D" id="2.60.40.180">
    <property type="entry name" value="Transthyretin/hydroxyisourate hydrolase domain"/>
    <property type="match status" value="1"/>
</dbReference>
<dbReference type="EC" id="3.5.2.17" evidence="7"/>
<dbReference type="AlphaFoldDB" id="A0A1S2LNL8"/>
<evidence type="ECO:0000256" key="2">
    <source>
        <dbReference type="ARBA" id="ARBA00002704"/>
    </source>
</evidence>
<comment type="caution">
    <text evidence="9">The sequence shown here is derived from an EMBL/GenBank/DDBJ whole genome shotgun (WGS) entry which is preliminary data.</text>
</comment>
<dbReference type="PROSITE" id="PS00768">
    <property type="entry name" value="TRANSTHYRETIN_1"/>
    <property type="match status" value="1"/>
</dbReference>
<sequence length="116" mass="12903">MSLTTHVLDVSCGKPAANILIELWQLYSTNTRTLIGTFTTNENGRVDKPLLETENMKIGTYELVFHVGNYFKNNGRNQEELLFLGTVPIRFGVAAKGHYHVPLLIAPGGYSTYRGS</sequence>
<dbReference type="PROSITE" id="PS00769">
    <property type="entry name" value="TRANSTHYRETIN_2"/>
    <property type="match status" value="1"/>
</dbReference>
<dbReference type="InterPro" id="IPR014306">
    <property type="entry name" value="Hydroxyisourate_hydrolase"/>
</dbReference>
<dbReference type="InterPro" id="IPR023416">
    <property type="entry name" value="Transthyretin/HIU_hydrolase_d"/>
</dbReference>
<evidence type="ECO:0000256" key="5">
    <source>
        <dbReference type="ARBA" id="ARBA00022631"/>
    </source>
</evidence>
<protein>
    <recommendedName>
        <fullName evidence="7">5-hydroxyisourate hydrolase</fullName>
        <shortName evidence="7">HIU hydrolase</shortName>
        <shortName evidence="7">HIUHase</shortName>
        <ecNumber evidence="7">3.5.2.17</ecNumber>
    </recommendedName>
</protein>
<comment type="function">
    <text evidence="2">Catalyzes the hydrolysis of 5-hydroxyisourate (HIU) to 2-oxo-4-hydroxy-4-carboxy-5-ureidoimidazoline (OHCU).</text>
</comment>
<reference evidence="9 10" key="1">
    <citation type="submission" date="2016-10" db="EMBL/GenBank/DDBJ databases">
        <title>Draft genome sequences of four alkaliphilic bacteria belonging to the Anaerobacillus genus.</title>
        <authorList>
            <person name="Bassil N.M."/>
            <person name="Lloyd J.R."/>
        </authorList>
    </citation>
    <scope>NUCLEOTIDE SEQUENCE [LARGE SCALE GENOMIC DNA]</scope>
    <source>
        <strain evidence="9 10">DSM 18345</strain>
    </source>
</reference>
<accession>A0A1S2LNL8</accession>
<dbReference type="InterPro" id="IPR023419">
    <property type="entry name" value="Transthyretin_CS"/>
</dbReference>
<dbReference type="Pfam" id="PF00576">
    <property type="entry name" value="Transthyretin"/>
    <property type="match status" value="1"/>
</dbReference>
<name>A0A1S2LNL8_9BACI</name>
<dbReference type="EMBL" id="MLQR01000027">
    <property type="protein sequence ID" value="OIJ13703.1"/>
    <property type="molecule type" value="Genomic_DNA"/>
</dbReference>
<dbReference type="InterPro" id="IPR023418">
    <property type="entry name" value="Thyroxine_BS"/>
</dbReference>
<gene>
    <name evidence="9" type="ORF">BKP37_10145</name>
</gene>
<keyword evidence="10" id="KW-1185">Reference proteome</keyword>
<evidence type="ECO:0000256" key="6">
    <source>
        <dbReference type="ARBA" id="ARBA00022801"/>
    </source>
</evidence>
<evidence type="ECO:0000256" key="1">
    <source>
        <dbReference type="ARBA" id="ARBA00001043"/>
    </source>
</evidence>
<feature type="domain" description="Transthyretin/hydroxyisourate hydrolase" evidence="8">
    <location>
        <begin position="3"/>
        <end position="115"/>
    </location>
</feature>
<dbReference type="NCBIfam" id="TIGR02962">
    <property type="entry name" value="hdxy_isourate"/>
    <property type="match status" value="1"/>
</dbReference>
<evidence type="ECO:0000259" key="8">
    <source>
        <dbReference type="Pfam" id="PF00576"/>
    </source>
</evidence>
<dbReference type="CDD" id="cd05822">
    <property type="entry name" value="TLP_HIUase"/>
    <property type="match status" value="1"/>
</dbReference>
<dbReference type="SUPFAM" id="SSF49472">
    <property type="entry name" value="Transthyretin (synonym: prealbumin)"/>
    <property type="match status" value="1"/>
</dbReference>
<dbReference type="OrthoDB" id="9792386at2"/>
<evidence type="ECO:0000313" key="9">
    <source>
        <dbReference type="EMBL" id="OIJ13703.1"/>
    </source>
</evidence>
<evidence type="ECO:0000256" key="7">
    <source>
        <dbReference type="RuleBase" id="RU361270"/>
    </source>
</evidence>
<comment type="catalytic activity">
    <reaction evidence="1 7">
        <text>5-hydroxyisourate + H2O = 5-hydroxy-2-oxo-4-ureido-2,5-dihydro-1H-imidazole-5-carboxylate + H(+)</text>
        <dbReference type="Rhea" id="RHEA:23736"/>
        <dbReference type="ChEBI" id="CHEBI:15377"/>
        <dbReference type="ChEBI" id="CHEBI:15378"/>
        <dbReference type="ChEBI" id="CHEBI:18072"/>
        <dbReference type="ChEBI" id="CHEBI:58639"/>
        <dbReference type="EC" id="3.5.2.17"/>
    </reaction>
</comment>
<keyword evidence="5 7" id="KW-0659">Purine metabolism</keyword>
<dbReference type="Proteomes" id="UP000179524">
    <property type="component" value="Unassembled WGS sequence"/>
</dbReference>
<dbReference type="GO" id="GO:0033971">
    <property type="term" value="F:hydroxyisourate hydrolase activity"/>
    <property type="evidence" value="ECO:0007669"/>
    <property type="project" value="UniProtKB-EC"/>
</dbReference>
<comment type="subunit">
    <text evidence="4 7">Homotetramer.</text>
</comment>
<comment type="similarity">
    <text evidence="3 7">Belongs to the transthyretin family. 5-hydroxyisourate hydrolase subfamily.</text>
</comment>
<organism evidence="9 10">
    <name type="scientific">Anaerobacillus alkalilacustris</name>
    <dbReference type="NCBI Taxonomy" id="393763"/>
    <lineage>
        <taxon>Bacteria</taxon>
        <taxon>Bacillati</taxon>
        <taxon>Bacillota</taxon>
        <taxon>Bacilli</taxon>
        <taxon>Bacillales</taxon>
        <taxon>Bacillaceae</taxon>
        <taxon>Anaerobacillus</taxon>
    </lineage>
</organism>
<dbReference type="InterPro" id="IPR036817">
    <property type="entry name" value="Transthyretin/HIU_hydrolase_sf"/>
</dbReference>
<evidence type="ECO:0000313" key="10">
    <source>
        <dbReference type="Proteomes" id="UP000179524"/>
    </source>
</evidence>
<dbReference type="PANTHER" id="PTHR10395:SF7">
    <property type="entry name" value="5-HYDROXYISOURATE HYDROLASE"/>
    <property type="match status" value="1"/>
</dbReference>
<keyword evidence="6 7" id="KW-0378">Hydrolase</keyword>
<evidence type="ECO:0000256" key="4">
    <source>
        <dbReference type="ARBA" id="ARBA00011881"/>
    </source>
</evidence>